<dbReference type="EMBL" id="KN831784">
    <property type="protein sequence ID" value="KIM39972.1"/>
    <property type="molecule type" value="Genomic_DNA"/>
</dbReference>
<proteinExistence type="predicted"/>
<reference evidence="2 3" key="1">
    <citation type="submission" date="2014-04" db="EMBL/GenBank/DDBJ databases">
        <authorList>
            <consortium name="DOE Joint Genome Institute"/>
            <person name="Kuo A."/>
            <person name="Gay G."/>
            <person name="Dore J."/>
            <person name="Kohler A."/>
            <person name="Nagy L.G."/>
            <person name="Floudas D."/>
            <person name="Copeland A."/>
            <person name="Barry K.W."/>
            <person name="Cichocki N."/>
            <person name="Veneault-Fourrey C."/>
            <person name="LaButti K."/>
            <person name="Lindquist E.A."/>
            <person name="Lipzen A."/>
            <person name="Lundell T."/>
            <person name="Morin E."/>
            <person name="Murat C."/>
            <person name="Sun H."/>
            <person name="Tunlid A."/>
            <person name="Henrissat B."/>
            <person name="Grigoriev I.V."/>
            <person name="Hibbett D.S."/>
            <person name="Martin F."/>
            <person name="Nordberg H.P."/>
            <person name="Cantor M.N."/>
            <person name="Hua S.X."/>
        </authorList>
    </citation>
    <scope>NUCLEOTIDE SEQUENCE [LARGE SCALE GENOMIC DNA]</scope>
    <source>
        <strain evidence="3">h7</strain>
    </source>
</reference>
<dbReference type="Proteomes" id="UP000053424">
    <property type="component" value="Unassembled WGS sequence"/>
</dbReference>
<evidence type="ECO:0000256" key="1">
    <source>
        <dbReference type="SAM" id="MobiDB-lite"/>
    </source>
</evidence>
<reference evidence="3" key="2">
    <citation type="submission" date="2015-01" db="EMBL/GenBank/DDBJ databases">
        <title>Evolutionary Origins and Diversification of the Mycorrhizal Mutualists.</title>
        <authorList>
            <consortium name="DOE Joint Genome Institute"/>
            <consortium name="Mycorrhizal Genomics Consortium"/>
            <person name="Kohler A."/>
            <person name="Kuo A."/>
            <person name="Nagy L.G."/>
            <person name="Floudas D."/>
            <person name="Copeland A."/>
            <person name="Barry K.W."/>
            <person name="Cichocki N."/>
            <person name="Veneault-Fourrey C."/>
            <person name="LaButti K."/>
            <person name="Lindquist E.A."/>
            <person name="Lipzen A."/>
            <person name="Lundell T."/>
            <person name="Morin E."/>
            <person name="Murat C."/>
            <person name="Riley R."/>
            <person name="Ohm R."/>
            <person name="Sun H."/>
            <person name="Tunlid A."/>
            <person name="Henrissat B."/>
            <person name="Grigoriev I.V."/>
            <person name="Hibbett D.S."/>
            <person name="Martin F."/>
        </authorList>
    </citation>
    <scope>NUCLEOTIDE SEQUENCE [LARGE SCALE GENOMIC DNA]</scope>
    <source>
        <strain evidence="3">h7</strain>
    </source>
</reference>
<evidence type="ECO:0000313" key="2">
    <source>
        <dbReference type="EMBL" id="KIM39972.1"/>
    </source>
</evidence>
<accession>A0A0C2YFW5</accession>
<feature type="region of interest" description="Disordered" evidence="1">
    <location>
        <begin position="52"/>
        <end position="73"/>
    </location>
</feature>
<dbReference type="OrthoDB" id="2340858at2759"/>
<dbReference type="HOGENOM" id="CLU_024806_0_0_1"/>
<protein>
    <submittedName>
        <fullName evidence="2">Uncharacterized protein</fullName>
    </submittedName>
</protein>
<dbReference type="AlphaFoldDB" id="A0A0C2YFW5"/>
<gene>
    <name evidence="2" type="ORF">M413DRAFT_29116</name>
</gene>
<name>A0A0C2YFW5_HEBCY</name>
<sequence length="411" mass="46837">MPSPQHSAAELSSVVRIPPGMEPWKTIDGGRPLALFHAKFWGRSMATEEKERLNTQSAAGDIGSGRKGKKVDEKRRMGEVAAVKTDRGVADLDDDFIPGCYMLDIGIEGFPYPKIWIRADYIRIFDYLQVYYDGHGFKISPQLLLLPVNQGSVSSHRFMDYIITNRTPRKGKSVWVYYGLRRCLAESKPVIWYHDGACHLFVNEGVYKMPADYGIKGFIWTLVDSDESPEGIPSRLACLGTPHFPVYSTSRKESWSRQRSFEREVTSLLSDIHTYTLEYLSASLFPDRNFTDDSILDIFDALGPIPRLCLDYQHVPQQMIKYKQDLNAAIMEATPDKLERLVMAAKCYGMDSISDKICLICREEQNEVDSLPVVAIMTSSIQTRLATQLRNVPRDERLRRYHEAKDSASWE</sequence>
<keyword evidence="3" id="KW-1185">Reference proteome</keyword>
<evidence type="ECO:0000313" key="3">
    <source>
        <dbReference type="Proteomes" id="UP000053424"/>
    </source>
</evidence>
<organism evidence="2 3">
    <name type="scientific">Hebeloma cylindrosporum</name>
    <dbReference type="NCBI Taxonomy" id="76867"/>
    <lineage>
        <taxon>Eukaryota</taxon>
        <taxon>Fungi</taxon>
        <taxon>Dikarya</taxon>
        <taxon>Basidiomycota</taxon>
        <taxon>Agaricomycotina</taxon>
        <taxon>Agaricomycetes</taxon>
        <taxon>Agaricomycetidae</taxon>
        <taxon>Agaricales</taxon>
        <taxon>Agaricineae</taxon>
        <taxon>Hymenogastraceae</taxon>
        <taxon>Hebeloma</taxon>
    </lineage>
</organism>